<reference evidence="7 8" key="2">
    <citation type="submission" date="2019-09" db="EMBL/GenBank/DDBJ databases">
        <authorList>
            <person name="Jin C."/>
        </authorList>
    </citation>
    <scope>NUCLEOTIDE SEQUENCE [LARGE SCALE GENOMIC DNA]</scope>
    <source>
        <strain evidence="7 8">AN110305</strain>
    </source>
</reference>
<dbReference type="EMBL" id="VUOB01000010">
    <property type="protein sequence ID" value="KAA2264648.1"/>
    <property type="molecule type" value="Genomic_DNA"/>
</dbReference>
<evidence type="ECO:0000256" key="6">
    <source>
        <dbReference type="ARBA" id="ARBA00023306"/>
    </source>
</evidence>
<evidence type="ECO:0000256" key="2">
    <source>
        <dbReference type="ARBA" id="ARBA00009323"/>
    </source>
</evidence>
<sequence>MSDTSATNDHTAINATMTFGLLAPGTPAVPIDARLRYDTEDPYAMGVRFHTGQGVVEWMFARELLADGLIAAAGEGDIRVRPSTEDPELVLVELVTPGGHAVLTASAEDLADFLDRSYDLVPPGDEHLWVDFDEELARLASTN</sequence>
<dbReference type="RefSeq" id="WP_149848452.1">
    <property type="nucleotide sequence ID" value="NZ_VUOB01000010.1"/>
</dbReference>
<name>A0A5B2XLA7_9PSEU</name>
<keyword evidence="4" id="KW-0749">Sporulation</keyword>
<dbReference type="GO" id="GO:0000917">
    <property type="term" value="P:division septum assembly"/>
    <property type="evidence" value="ECO:0007669"/>
    <property type="project" value="UniProtKB-KW"/>
</dbReference>
<comment type="caution">
    <text evidence="7">The sequence shown here is derived from an EMBL/GenBank/DDBJ whole genome shotgun (WGS) entry which is preliminary data.</text>
</comment>
<organism evidence="7 8">
    <name type="scientific">Solihabitans fulvus</name>
    <dbReference type="NCBI Taxonomy" id="1892852"/>
    <lineage>
        <taxon>Bacteria</taxon>
        <taxon>Bacillati</taxon>
        <taxon>Actinomycetota</taxon>
        <taxon>Actinomycetes</taxon>
        <taxon>Pseudonocardiales</taxon>
        <taxon>Pseudonocardiaceae</taxon>
        <taxon>Solihabitans</taxon>
    </lineage>
</organism>
<evidence type="ECO:0000313" key="8">
    <source>
        <dbReference type="Proteomes" id="UP000323454"/>
    </source>
</evidence>
<keyword evidence="5" id="KW-0717">Septation</keyword>
<reference evidence="7 8" key="1">
    <citation type="submission" date="2019-09" db="EMBL/GenBank/DDBJ databases">
        <title>Goodfellowia gen. nov., a new genus of the Pseudonocardineae related to Actinoalloteichus, containing Goodfellowia coeruleoviolacea gen. nov., comb. nov. gen. nov., comb. nov.</title>
        <authorList>
            <person name="Labeda D."/>
        </authorList>
    </citation>
    <scope>NUCLEOTIDE SEQUENCE [LARGE SCALE GENOMIC DNA]</scope>
    <source>
        <strain evidence="7 8">AN110305</strain>
    </source>
</reference>
<dbReference type="GO" id="GO:0030428">
    <property type="term" value="C:cell septum"/>
    <property type="evidence" value="ECO:0007669"/>
    <property type="project" value="UniProtKB-SubCell"/>
</dbReference>
<accession>A0A5B2XLA7</accession>
<protein>
    <submittedName>
        <fullName evidence="7">SsgA family sporulation/cell division regulator</fullName>
    </submittedName>
</protein>
<dbReference type="Proteomes" id="UP000323454">
    <property type="component" value="Unassembled WGS sequence"/>
</dbReference>
<proteinExistence type="inferred from homology"/>
<evidence type="ECO:0000256" key="1">
    <source>
        <dbReference type="ARBA" id="ARBA00004431"/>
    </source>
</evidence>
<comment type="similarity">
    <text evidence="2">Belongs to the SsgA family.</text>
</comment>
<gene>
    <name evidence="7" type="ORF">F0L68_06010</name>
</gene>
<evidence type="ECO:0000313" key="7">
    <source>
        <dbReference type="EMBL" id="KAA2264648.1"/>
    </source>
</evidence>
<keyword evidence="8" id="KW-1185">Reference proteome</keyword>
<dbReference type="Gene3D" id="2.30.31.20">
    <property type="entry name" value="Sporulation-specific cell division protein SsgB"/>
    <property type="match status" value="1"/>
</dbReference>
<dbReference type="AlphaFoldDB" id="A0A5B2XLA7"/>
<dbReference type="OrthoDB" id="3853096at2"/>
<keyword evidence="6" id="KW-0131">Cell cycle</keyword>
<evidence type="ECO:0000256" key="4">
    <source>
        <dbReference type="ARBA" id="ARBA00022969"/>
    </source>
</evidence>
<dbReference type="InterPro" id="IPR006776">
    <property type="entry name" value="SsgB"/>
</dbReference>
<evidence type="ECO:0000256" key="5">
    <source>
        <dbReference type="ARBA" id="ARBA00023210"/>
    </source>
</evidence>
<comment type="subcellular location">
    <subcellularLocation>
        <location evidence="1">Cell septum</location>
    </subcellularLocation>
</comment>
<dbReference type="InterPro" id="IPR038658">
    <property type="entry name" value="SsgB_sf"/>
</dbReference>
<dbReference type="GO" id="GO:0030435">
    <property type="term" value="P:sporulation resulting in formation of a cellular spore"/>
    <property type="evidence" value="ECO:0007669"/>
    <property type="project" value="UniProtKB-KW"/>
</dbReference>
<dbReference type="Pfam" id="PF04686">
    <property type="entry name" value="SsgA"/>
    <property type="match status" value="1"/>
</dbReference>
<evidence type="ECO:0000256" key="3">
    <source>
        <dbReference type="ARBA" id="ARBA00022618"/>
    </source>
</evidence>
<keyword evidence="3 7" id="KW-0132">Cell division</keyword>